<dbReference type="KEGG" id="adz:ADFLV_2303"/>
<evidence type="ECO:0000259" key="1">
    <source>
        <dbReference type="Pfam" id="PF13474"/>
    </source>
</evidence>
<proteinExistence type="predicted"/>
<evidence type="ECO:0000313" key="3">
    <source>
        <dbReference type="Proteomes" id="UP000503313"/>
    </source>
</evidence>
<dbReference type="EMBL" id="CP053835">
    <property type="protein sequence ID" value="QKF78309.1"/>
    <property type="molecule type" value="Genomic_DNA"/>
</dbReference>
<dbReference type="SUPFAM" id="SSF54427">
    <property type="entry name" value="NTF2-like"/>
    <property type="match status" value="1"/>
</dbReference>
<sequence length="128" mass="14952">MRKMPLDILEAWMNAINTANIEKLLNLYDDHAVLIPTFSNRLLNTPDKLKDYFEKLGSREELSIALHEKTVISQEIQNQIFSLSGIYNWRFAVDGELLNFEARFSYVLDISRPKPILHHHSSQIPRML</sequence>
<dbReference type="InterPro" id="IPR032710">
    <property type="entry name" value="NTF2-like_dom_sf"/>
</dbReference>
<dbReference type="Proteomes" id="UP000503313">
    <property type="component" value="Chromosome"/>
</dbReference>
<dbReference type="RefSeq" id="WP_041654872.1">
    <property type="nucleotide sequence ID" value="NZ_CP053835.1"/>
</dbReference>
<dbReference type="InterPro" id="IPR037401">
    <property type="entry name" value="SnoaL-like"/>
</dbReference>
<keyword evidence="3" id="KW-1185">Reference proteome</keyword>
<accession>A0AAE7BID4</accession>
<name>A0AAE7BID4_9BACT</name>
<evidence type="ECO:0000313" key="2">
    <source>
        <dbReference type="EMBL" id="QKF78309.1"/>
    </source>
</evidence>
<dbReference type="AlphaFoldDB" id="A0AAE7BID4"/>
<protein>
    <recommendedName>
        <fullName evidence="1">SnoaL-like domain-containing protein</fullName>
    </recommendedName>
</protein>
<dbReference type="Gene3D" id="3.10.450.50">
    <property type="match status" value="1"/>
</dbReference>
<organism evidence="2 3">
    <name type="scientific">Arcobacter defluvii</name>
    <dbReference type="NCBI Taxonomy" id="873191"/>
    <lineage>
        <taxon>Bacteria</taxon>
        <taxon>Pseudomonadati</taxon>
        <taxon>Campylobacterota</taxon>
        <taxon>Epsilonproteobacteria</taxon>
        <taxon>Campylobacterales</taxon>
        <taxon>Arcobacteraceae</taxon>
        <taxon>Arcobacter</taxon>
    </lineage>
</organism>
<gene>
    <name evidence="2" type="ORF">ADFLV_2303</name>
</gene>
<dbReference type="Pfam" id="PF13474">
    <property type="entry name" value="SnoaL_3"/>
    <property type="match status" value="1"/>
</dbReference>
<feature type="domain" description="SnoaL-like" evidence="1">
    <location>
        <begin position="7"/>
        <end position="125"/>
    </location>
</feature>
<reference evidence="2 3" key="1">
    <citation type="submission" date="2020-05" db="EMBL/GenBank/DDBJ databases">
        <title>Complete genome sequencing of Campylobacter and Arcobacter type strains.</title>
        <authorList>
            <person name="Miller W.G."/>
            <person name="Yee E."/>
        </authorList>
    </citation>
    <scope>NUCLEOTIDE SEQUENCE [LARGE SCALE GENOMIC DNA]</scope>
    <source>
        <strain evidence="2 3">LMG 25694</strain>
    </source>
</reference>